<feature type="domain" description="GAF" evidence="3">
    <location>
        <begin position="112"/>
        <end position="260"/>
    </location>
</feature>
<feature type="coiled-coil region" evidence="1">
    <location>
        <begin position="1950"/>
        <end position="2079"/>
    </location>
</feature>
<feature type="region of interest" description="Disordered" evidence="2">
    <location>
        <begin position="3733"/>
        <end position="3753"/>
    </location>
</feature>
<keyword evidence="5" id="KW-1185">Reference proteome</keyword>
<protein>
    <recommendedName>
        <fullName evidence="3">GAF domain-containing protein</fullName>
    </recommendedName>
</protein>
<feature type="region of interest" description="Disordered" evidence="2">
    <location>
        <begin position="1"/>
        <end position="32"/>
    </location>
</feature>
<feature type="coiled-coil region" evidence="1">
    <location>
        <begin position="2838"/>
        <end position="2868"/>
    </location>
</feature>
<evidence type="ECO:0000313" key="4">
    <source>
        <dbReference type="EMBL" id="GMI43826.1"/>
    </source>
</evidence>
<organism evidence="4 5">
    <name type="scientific">Triparma columacea</name>
    <dbReference type="NCBI Taxonomy" id="722753"/>
    <lineage>
        <taxon>Eukaryota</taxon>
        <taxon>Sar</taxon>
        <taxon>Stramenopiles</taxon>
        <taxon>Ochrophyta</taxon>
        <taxon>Bolidophyceae</taxon>
        <taxon>Parmales</taxon>
        <taxon>Triparmaceae</taxon>
        <taxon>Triparma</taxon>
    </lineage>
</organism>
<dbReference type="OrthoDB" id="195166at2759"/>
<feature type="coiled-coil region" evidence="1">
    <location>
        <begin position="626"/>
        <end position="653"/>
    </location>
</feature>
<feature type="domain" description="GAF" evidence="3">
    <location>
        <begin position="2669"/>
        <end position="2817"/>
    </location>
</feature>
<dbReference type="Pfam" id="PF01590">
    <property type="entry name" value="GAF"/>
    <property type="match status" value="9"/>
</dbReference>
<feature type="region of interest" description="Disordered" evidence="2">
    <location>
        <begin position="3432"/>
        <end position="3452"/>
    </location>
</feature>
<feature type="domain" description="GAF" evidence="3">
    <location>
        <begin position="2911"/>
        <end position="3060"/>
    </location>
</feature>
<dbReference type="SUPFAM" id="SSF55781">
    <property type="entry name" value="GAF domain-like"/>
    <property type="match status" value="16"/>
</dbReference>
<evidence type="ECO:0000313" key="5">
    <source>
        <dbReference type="Proteomes" id="UP001165065"/>
    </source>
</evidence>
<dbReference type="PANTHER" id="PTHR43155:SF2">
    <property type="entry name" value="CYCLIC DI-GMP PHOSPHODIESTERASE PA4108"/>
    <property type="match status" value="1"/>
</dbReference>
<feature type="domain" description="GAF" evidence="3">
    <location>
        <begin position="1824"/>
        <end position="1971"/>
    </location>
</feature>
<feature type="domain" description="GAF" evidence="3">
    <location>
        <begin position="281"/>
        <end position="433"/>
    </location>
</feature>
<feature type="domain" description="GAF" evidence="3">
    <location>
        <begin position="881"/>
        <end position="1023"/>
    </location>
</feature>
<feature type="coiled-coil region" evidence="1">
    <location>
        <begin position="1789"/>
        <end position="1816"/>
    </location>
</feature>
<dbReference type="InterPro" id="IPR029016">
    <property type="entry name" value="GAF-like_dom_sf"/>
</dbReference>
<feature type="domain" description="GAF" evidence="3">
    <location>
        <begin position="1627"/>
        <end position="1782"/>
    </location>
</feature>
<feature type="region of interest" description="Disordered" evidence="2">
    <location>
        <begin position="3053"/>
        <end position="3161"/>
    </location>
</feature>
<dbReference type="InterPro" id="IPR003018">
    <property type="entry name" value="GAF"/>
</dbReference>
<feature type="coiled-coil region" evidence="1">
    <location>
        <begin position="2257"/>
        <end position="2295"/>
    </location>
</feature>
<feature type="domain" description="GAF" evidence="3">
    <location>
        <begin position="2102"/>
        <end position="2250"/>
    </location>
</feature>
<evidence type="ECO:0000259" key="3">
    <source>
        <dbReference type="SMART" id="SM00065"/>
    </source>
</evidence>
<dbReference type="SMART" id="SM00065">
    <property type="entry name" value="GAF"/>
    <property type="match status" value="13"/>
</dbReference>
<feature type="region of interest" description="Disordered" evidence="2">
    <location>
        <begin position="432"/>
        <end position="451"/>
    </location>
</feature>
<reference evidence="5" key="1">
    <citation type="journal article" date="2023" name="Commun. Biol.">
        <title>Genome analysis of Parmales, the sister group of diatoms, reveals the evolutionary specialization of diatoms from phago-mixotrophs to photoautotrophs.</title>
        <authorList>
            <person name="Ban H."/>
            <person name="Sato S."/>
            <person name="Yoshikawa S."/>
            <person name="Yamada K."/>
            <person name="Nakamura Y."/>
            <person name="Ichinomiya M."/>
            <person name="Sato N."/>
            <person name="Blanc-Mathieu R."/>
            <person name="Endo H."/>
            <person name="Kuwata A."/>
            <person name="Ogata H."/>
        </authorList>
    </citation>
    <scope>NUCLEOTIDE SEQUENCE [LARGE SCALE GENOMIC DNA]</scope>
</reference>
<evidence type="ECO:0000256" key="1">
    <source>
        <dbReference type="SAM" id="Coils"/>
    </source>
</evidence>
<sequence length="4209" mass="459412">MYSKRDPRSPYGSPLPIPPNAARSNYKASQQPSLLFTPQASDKINMLEETAVQAEHNRTVSLLNHISDLRQLLKQQIDKSQTLTSSQQAIEHSLRQHTLFIDFISSVNSCSTSDEMFTVASNKLQKIFHSQTATLFTLDSVTHELITRQNNKTVQASNLIFHAAHSEFPYNLSSSDPALVTYNQTASASSEPTSVKPQPIANALISRLVDPNNKVVGIIQITNHLSKGRYDSDDEAALASLLPPLTAVALTVERNRALEGRILATESKAAKLERASDSKWLLSGVVDDILTKVNAITNSKKTRLWLVDQATETFYLYDSSPVASSVTTKQVTAPIGTGIVGHTVAVGDIQTSPNPTSDTRYDSTIDALTDESPNSVLCAPIYSPRDGQVVGVLHLCGRKHAREHTVEDIRLAEMFSSQLTSVVVSLTPSTSTALSSSSISPYASGPSPPSSDIAIESSLTTLCETVESQLATVVKADHHSLYLFDAPTSTLMGASYSSPTSLPLTSGILGDVATSLSTANVANIHRDPNFNFDVDTQLDKSSQAALILPITVHDGLREKSSSKVPQVPTDAAQSTLIGVIQILRSRRGKIENPFTSSELNSVLEYANSIMPSLNDWKKFQSKKLELASITDTLRSNEATISSLEEQISIQEADFKRDLVALFGESNAALTSLLSMVASASSASLSPKNDAFSISAVASTLPLALPALIPSISAVRFLPLDPTSSTFQLSETASYPYATGITGTCIAKHATVQIDDVFEDAYFNVAVDSDPSSESGSLPTCLLLLPLSHDSEILAVIQIFSREPLPSKTKTTLTTLLHTISSLLQMVESSQTQQLKNADLLKSLATIQDQVIELSENIASDIDCLDANKSLSTFFSTAKSTALPDIMAEISNITSSLFSCDFSTVYKLEPPHSLVTYNEEKEVVVDVSCPIQHRCLSTKHPVRLTKEEVEGLGNVNLDIKFGRVTKAAMLIPINSSDSTAWGILEVSNPSAAEWFTKKDEQKLEKWSKHVAAFLLFHKKYQSTLTTLNTVTNERDQMFDAIKAFNVWDLPISQFLQTANGQAEIIYDAVRASVYIADKETNELCYLDHHDGATMCRISYKNDSCFPSKVLNHPELETQCFSTNNDSHKKMMAANSSLAYFNVNMGISPPSQHRSIFDGGATSTIGVHSTDVTVICTPIMLESGPIGVLELVLSNLTNSSYQIESVENYALTLATPLCRYLDLQRQKKKSMVEMEEHKTTSEALLNLSSVLTLRDDLEMVEEDVSSTIPALLGCETATLFLVCDNPKQLKATLPSPVTIKLPSAALPAKAYHSKAQSSAIVSNQLKLAVPVVETGASETERPIAVLQMNFPTNAPPLRKKQEAWIASLVAVLHSNICWVNQNQFDRETSEAKLQRQIQAVDDLKSKLSRIIALVEISEAISTSDTDISNLFTVLCSHTCSFMNADRATLFILDRDSRELYSLAGGTEIRIPWDAGIVGHVAMTKKIINIEDAYRDPRFNREVDAQTGYTTKSILCGAFLNDSGEVIGVLQLINKRTGIFTDNDEILLSELFDQVGRTISNRLALLQKFQNETLEDDEKWNEINEQMKAAEELHSQKMSERKRQMEIMRNEIEATKNLLDLSASFANDLSTASVFQEAVVLAPRVMQADRATLFLVDEKTRELYSFVKATSSNNGRSSPGMTEIRIPMLSGIAGFVASTSQKLKLKDAYEDSRFNKEVDLRSGYRTKAVICGPIFDPRGKTIGALQVINKLGGGEFSNADDELLDEITKIIAGAVERANQHSKDVFNFEEMLHEERSVLRQAEEDRLQLERENKLMQLTDKVGGDSELPHLFQNVVNHAPTVMNAERATLFLYNKSKNELTSRNTSHEGEEFHFSAQFGLAGYAATTGTIVNVEDAYNDNRFNQKFDQSSGFRTKQVLAAPVFDHNDGSVIGVLQVINCTEGKCFDSKSERLIAKLNEQLEVAIARCLKHQEEVEQTAHILEEEHHHVQDLEKLHEKEHNEIVELLSKVAELEAKLKAGEEREAKRVVELEDKIKSVEEENASMKEKMEIMGTEHEKKVKELEEKIRKADAAEAELNAKVSEMTSVIKRDEKLDKVASSLAADLNLVKLFEQVCIYACDMVVADRATLFVVDHDKSELWSMVAHGEEKIRVPMSTGVAGHCATTGDVVNIKDAYKDPRFNRTVDLKTGYVTATILCSPIFDNFAGGKVIGVLQIINKLEGTSGFTKVDEETLSSLNKKVGDAIARCNRYGKMQLTLKKEIAVEKERETELEKKLLQKEQELQVEVARENELKQELIAERNLQRISQALANDIELQGLFDQVCEHACGLMKADRATLFLIDHEKGEIWSQVAHGTTEIRVPLGVGIAGFVASMGQIVNIPDAYQDSRFNPEVDKKSGYRTSTILCAPLFEVSGAVVGVLQVINKEGGHFDERDEDNIRKLGTHTASAIKRCQEYSGLNLQLTAEMKKEEKLLAEVKREKVLLNLGNNIAADLQVQTLFNQSCMSACDFMGADRATLFLVDHESKELWSMVAHGLQEIRVKVGEGISGSVAASASMVNIEDAYKDSRFNPEYDKKTGYRTASVLCAPVFEGNGEVAGVLQVMNKKDGSCFDTEDELYMAELCETIGGAIKRCMQYNGLYDQLVSERGLQLELKGELEKQQLLQKMSHAIANDLQMQNLFDQVCDSACLLMKADRATLFLIDKSTNEIWSQVAHGSAEIRCPVGVGIAGFVAQTGKTVNIADAYEDSRFNQEFDRKSGYRTKTILCSAVRERPSGEMGEIVGVLQIINKSDGTFTAQDEKLIVSLNESIASGILKCQEYSTMKNEYEEALAGERGEREQAMEFVKQERGKVGELEKKLEREREKERVAREKEDKLMSMLDMERSENEEKGAMITGLRELADLSSEIAKKNTKRGMEELDGLFRKVVAQACTFMRAERASIFFYDRVKNKLWSKVAKGENGVLQFSADTGIAGQVVKTGQLLNTRDPSRDPRFNSSVDQKTGFVTRNLLTVPIFGEGSGGEDRVLGVLQVLNKIGGSFETKDESKAVLLTRQISNAMAVHVHREQEKTESKNAAESPRSVGRGSVSPKSARSRRVSYAVDGSPVQRPLSPIPGLTIGSDNGAFGSPGLYANRIGSPRGKSPSPSSSPLGSSRSLALNNNNNNNNGGVDVKTLERLGEFFRRITSDESLSGEVPLCGAVRSLGPKLLNMKSVSLWLFSPSEPNQLWSQSAAGSERYVVEASEGVLGECVLGRRVSKIIKPSWTDMGTMRIPDISVTSSVGFVMCAPVEVGGEVLGAVQCVEGTRTKIEASDMQITVLLGRALGFAVMLNRVASKVGVFEELSHRMDVANRANLGVGIACGEGGYGEIAGSYVEPHLLSLLERKCNVQLYLADQETSVLAVAGGGGKEPDMVMGDEGSMVGRSGWLGEVVCYDSNPAYANERGEEDGGVNKSSEGGGGGFSPIKSPVKSMLNLSLGGGGGGSSLFGNDGGRISPPAYNTSTVCVPLLLPPGCPGLGCSNKNGHLVMGVLRVSSQGNSFSDSDIATMRLIGAQITAAVAGRKRGDDLAKEVKEEALKKHKADKKIAYSWKKIADGWGGKYKGLGKLVIGLMQNGYETESVVELVLKETKVALGCCEAEIVGREDVNVQIGDGYDGVIKALRSGQTVIVEGEGGRGGDVVCTPVWDDVRGNNWGVLVAKKEGEGVFSDVEKGVAEVMAGIAGVVLTGGGGRKVKKKGNLAGIGKVGKKRRKGEGGGEEEEESKGYRNVDVAGGEDVDEMRDATMAINKALNYDGVSHGAASACKRVVEDVQCYLFVRDAEMQQRLRPLFPATVEFMSTGSGLLGYVATTGNDEVVGCAKLHRLFDSAVDCHGRRIDSSQPQAVLAVRDARRKVVGVIQVVGKERSEGFNEDEVRRLERVREAVEEGFTRAGEMEKMQQEVFKHKQAVIEANAEVEVLKVRIKEEVEIGEKEKGGVLRLVGAVRNLMLEKDNVGLIRFGEAAATSLLDCEKANIWMVDEEEGGLWTFEDEKKGGMVLRHKGGEGILGHVVATGKSVRMGGGGGMDLSSGFDVKVDSGFKTTGLLCVPVWEQAGRVTGKRNGLLPGKVVGAVMVSNKAAAGEFGEFDEVLLRMLGDFVGLGMANVALNERAQMLSGELQKEFAGMNERIEELMAGKETLEAAGEIMRAEEEGGKERLAGLRKLKRLEEEMDRQGEVADALLG</sequence>
<name>A0A9W7GF77_9STRA</name>
<evidence type="ECO:0000256" key="2">
    <source>
        <dbReference type="SAM" id="MobiDB-lite"/>
    </source>
</evidence>
<feature type="compositionally biased region" description="Basic and acidic residues" evidence="2">
    <location>
        <begin position="3054"/>
        <end position="3065"/>
    </location>
</feature>
<dbReference type="Gene3D" id="3.30.450.40">
    <property type="match status" value="16"/>
</dbReference>
<feature type="compositionally biased region" description="Low complexity" evidence="2">
    <location>
        <begin position="3128"/>
        <end position="3157"/>
    </location>
</feature>
<feature type="compositionally biased region" description="Polar residues" evidence="2">
    <location>
        <begin position="22"/>
        <end position="32"/>
    </location>
</feature>
<dbReference type="PANTHER" id="PTHR43155">
    <property type="entry name" value="CYCLIC DI-GMP PHOSPHODIESTERASE PA4108-RELATED"/>
    <property type="match status" value="1"/>
</dbReference>
<dbReference type="EMBL" id="BRYA01001462">
    <property type="protein sequence ID" value="GMI43826.1"/>
    <property type="molecule type" value="Genomic_DNA"/>
</dbReference>
<comment type="caution">
    <text evidence="4">The sequence shown here is derived from an EMBL/GenBank/DDBJ whole genome shotgun (WGS) entry which is preliminary data.</text>
</comment>
<accession>A0A9W7GF77</accession>
<dbReference type="Proteomes" id="UP001165065">
    <property type="component" value="Unassembled WGS sequence"/>
</dbReference>
<feature type="domain" description="GAF" evidence="3">
    <location>
        <begin position="2310"/>
        <end position="2454"/>
    </location>
</feature>
<feature type="domain" description="GAF" evidence="3">
    <location>
        <begin position="1420"/>
        <end position="1566"/>
    </location>
</feature>
<feature type="domain" description="GAF" evidence="3">
    <location>
        <begin position="3979"/>
        <end position="4139"/>
    </location>
</feature>
<gene>
    <name evidence="4" type="ORF">TrCOL_g4035</name>
</gene>
<keyword evidence="1" id="KW-0175">Coiled coil</keyword>
<feature type="compositionally biased region" description="Low complexity" evidence="2">
    <location>
        <begin position="432"/>
        <end position="445"/>
    </location>
</feature>
<feature type="domain" description="GAF" evidence="3">
    <location>
        <begin position="2489"/>
        <end position="2634"/>
    </location>
</feature>
<feature type="domain" description="GAF" evidence="3">
    <location>
        <begin position="458"/>
        <end position="623"/>
    </location>
</feature>
<proteinExistence type="predicted"/>